<reference evidence="1" key="1">
    <citation type="submission" date="2021-03" db="EMBL/GenBank/DDBJ databases">
        <title>Evolutionary priming and transition to the ectomycorrhizal habit in an iconic lineage of mushroom-forming fungi: is preadaptation a requirement?</title>
        <authorList>
            <consortium name="DOE Joint Genome Institute"/>
            <person name="Looney B.P."/>
            <person name="Miyauchi S."/>
            <person name="Morin E."/>
            <person name="Drula E."/>
            <person name="Courty P.E."/>
            <person name="Chicoki N."/>
            <person name="Fauchery L."/>
            <person name="Kohler A."/>
            <person name="Kuo A."/>
            <person name="LaButti K."/>
            <person name="Pangilinan J."/>
            <person name="Lipzen A."/>
            <person name="Riley R."/>
            <person name="Andreopoulos W."/>
            <person name="He G."/>
            <person name="Johnson J."/>
            <person name="Barry K.W."/>
            <person name="Grigoriev I.V."/>
            <person name="Nagy L."/>
            <person name="Hibbett D."/>
            <person name="Henrissat B."/>
            <person name="Matheny P.B."/>
            <person name="Labbe J."/>
            <person name="Martin A.F."/>
        </authorList>
    </citation>
    <scope>NUCLEOTIDE SEQUENCE</scope>
    <source>
        <strain evidence="1">BPL698</strain>
    </source>
</reference>
<keyword evidence="2" id="KW-1185">Reference proteome</keyword>
<evidence type="ECO:0000313" key="1">
    <source>
        <dbReference type="EMBL" id="KAI9459821.1"/>
    </source>
</evidence>
<accession>A0ACC0U3I4</accession>
<dbReference type="EMBL" id="JAGFNK010000195">
    <property type="protein sequence ID" value="KAI9459821.1"/>
    <property type="molecule type" value="Genomic_DNA"/>
</dbReference>
<name>A0ACC0U3I4_9AGAM</name>
<gene>
    <name evidence="1" type="ORF">F5148DRAFT_275263</name>
</gene>
<proteinExistence type="predicted"/>
<organism evidence="1 2">
    <name type="scientific">Russula earlei</name>
    <dbReference type="NCBI Taxonomy" id="71964"/>
    <lineage>
        <taxon>Eukaryota</taxon>
        <taxon>Fungi</taxon>
        <taxon>Dikarya</taxon>
        <taxon>Basidiomycota</taxon>
        <taxon>Agaricomycotina</taxon>
        <taxon>Agaricomycetes</taxon>
        <taxon>Russulales</taxon>
        <taxon>Russulaceae</taxon>
        <taxon>Russula</taxon>
    </lineage>
</organism>
<sequence length="251" mass="26996">MMSSASNVASPSNFESLFQAALAKYAKKTGQGLVNHPLAVMIDRCDSPVALLAIYEKQALAFDEFRNGDPKLIKWLAPVVNGLHALTTSAGISAGASLAFPPAKAIFAGIGVLLSTAKRLMIYTEIPPTPAMTEIVLKIMVELLNVLALATKQINQGRLKKYASKLLRGGDVEAVLQRLDRLTLEESRTTVAQTLEVIYGLVNNMEVVMEDGKSSTDDIRQALVLMQDIRNQSKQDGTSVFSHVGPSGQVG</sequence>
<evidence type="ECO:0000313" key="2">
    <source>
        <dbReference type="Proteomes" id="UP001207468"/>
    </source>
</evidence>
<protein>
    <submittedName>
        <fullName evidence="1">Uncharacterized protein</fullName>
    </submittedName>
</protein>
<comment type="caution">
    <text evidence="1">The sequence shown here is derived from an EMBL/GenBank/DDBJ whole genome shotgun (WGS) entry which is preliminary data.</text>
</comment>
<dbReference type="Proteomes" id="UP001207468">
    <property type="component" value="Unassembled WGS sequence"/>
</dbReference>